<dbReference type="GO" id="GO:0004984">
    <property type="term" value="F:olfactory receptor activity"/>
    <property type="evidence" value="ECO:0007669"/>
    <property type="project" value="InterPro"/>
</dbReference>
<evidence type="ECO:0000256" key="7">
    <source>
        <dbReference type="ARBA" id="ARBA00023136"/>
    </source>
</evidence>
<evidence type="ECO:0000256" key="10">
    <source>
        <dbReference type="SAM" id="Phobius"/>
    </source>
</evidence>
<evidence type="ECO:0000313" key="11">
    <source>
        <dbReference type="EMBL" id="CAG9770458.1"/>
    </source>
</evidence>
<keyword evidence="2" id="KW-1003">Cell membrane</keyword>
<keyword evidence="9" id="KW-0807">Transducer</keyword>
<keyword evidence="5" id="KW-0552">Olfaction</keyword>
<evidence type="ECO:0000256" key="9">
    <source>
        <dbReference type="ARBA" id="ARBA00023224"/>
    </source>
</evidence>
<name>A0A9N9MZ20_9CUCU</name>
<dbReference type="PANTHER" id="PTHR21137:SF35">
    <property type="entry name" value="ODORANT RECEPTOR 19A-RELATED"/>
    <property type="match status" value="1"/>
</dbReference>
<dbReference type="PANTHER" id="PTHR21137">
    <property type="entry name" value="ODORANT RECEPTOR"/>
    <property type="match status" value="1"/>
</dbReference>
<protein>
    <submittedName>
        <fullName evidence="11">Uncharacterized protein</fullName>
    </submittedName>
</protein>
<sequence>MTNISIFYIYYVAVVFEVQLIILMDYLRNLSLEGPIDDELIKRHLVVVIEKHHALMRCYQKVRDLLYVPSIWIALSGIVIVTCFSFLIVSSTFGFFSTYCNFFGMIVTVSFICHEVQTLEDMSGDFSKALYDTKWYLWNQNNRKTFAIFSIVASKPLLWNLTFETKINHGYLRKILGLIYTIENFLRSFST</sequence>
<dbReference type="GO" id="GO:0007165">
    <property type="term" value="P:signal transduction"/>
    <property type="evidence" value="ECO:0007669"/>
    <property type="project" value="UniProtKB-KW"/>
</dbReference>
<evidence type="ECO:0000256" key="8">
    <source>
        <dbReference type="ARBA" id="ARBA00023170"/>
    </source>
</evidence>
<reference evidence="11" key="1">
    <citation type="submission" date="2022-01" db="EMBL/GenBank/DDBJ databases">
        <authorList>
            <person name="King R."/>
        </authorList>
    </citation>
    <scope>NUCLEOTIDE SEQUENCE</scope>
</reference>
<feature type="transmembrane region" description="Helical" evidence="10">
    <location>
        <begin position="65"/>
        <end position="89"/>
    </location>
</feature>
<dbReference type="OrthoDB" id="6758122at2759"/>
<dbReference type="Pfam" id="PF02949">
    <property type="entry name" value="7tm_6"/>
    <property type="match status" value="1"/>
</dbReference>
<dbReference type="GO" id="GO:0005886">
    <property type="term" value="C:plasma membrane"/>
    <property type="evidence" value="ECO:0007669"/>
    <property type="project" value="UniProtKB-SubCell"/>
</dbReference>
<gene>
    <name evidence="11" type="ORF">CEUTPL_LOCUS10910</name>
</gene>
<keyword evidence="3" id="KW-0716">Sensory transduction</keyword>
<dbReference type="AlphaFoldDB" id="A0A9N9MZ20"/>
<keyword evidence="6 10" id="KW-1133">Transmembrane helix</keyword>
<evidence type="ECO:0000256" key="6">
    <source>
        <dbReference type="ARBA" id="ARBA00022989"/>
    </source>
</evidence>
<dbReference type="InterPro" id="IPR004117">
    <property type="entry name" value="7tm6_olfct_rcpt"/>
</dbReference>
<proteinExistence type="predicted"/>
<feature type="transmembrane region" description="Helical" evidence="10">
    <location>
        <begin position="6"/>
        <end position="27"/>
    </location>
</feature>
<keyword evidence="4 10" id="KW-0812">Transmembrane</keyword>
<evidence type="ECO:0000256" key="2">
    <source>
        <dbReference type="ARBA" id="ARBA00022475"/>
    </source>
</evidence>
<keyword evidence="8" id="KW-0675">Receptor</keyword>
<evidence type="ECO:0000313" key="12">
    <source>
        <dbReference type="Proteomes" id="UP001152799"/>
    </source>
</evidence>
<dbReference type="EMBL" id="OU892282">
    <property type="protein sequence ID" value="CAG9770458.1"/>
    <property type="molecule type" value="Genomic_DNA"/>
</dbReference>
<evidence type="ECO:0000256" key="4">
    <source>
        <dbReference type="ARBA" id="ARBA00022692"/>
    </source>
</evidence>
<comment type="subcellular location">
    <subcellularLocation>
        <location evidence="1">Cell membrane</location>
        <topology evidence="1">Multi-pass membrane protein</topology>
    </subcellularLocation>
</comment>
<evidence type="ECO:0000256" key="3">
    <source>
        <dbReference type="ARBA" id="ARBA00022606"/>
    </source>
</evidence>
<dbReference type="Proteomes" id="UP001152799">
    <property type="component" value="Chromosome 6"/>
</dbReference>
<feature type="transmembrane region" description="Helical" evidence="10">
    <location>
        <begin position="95"/>
        <end position="113"/>
    </location>
</feature>
<keyword evidence="12" id="KW-1185">Reference proteome</keyword>
<organism evidence="11 12">
    <name type="scientific">Ceutorhynchus assimilis</name>
    <name type="common">cabbage seed weevil</name>
    <dbReference type="NCBI Taxonomy" id="467358"/>
    <lineage>
        <taxon>Eukaryota</taxon>
        <taxon>Metazoa</taxon>
        <taxon>Ecdysozoa</taxon>
        <taxon>Arthropoda</taxon>
        <taxon>Hexapoda</taxon>
        <taxon>Insecta</taxon>
        <taxon>Pterygota</taxon>
        <taxon>Neoptera</taxon>
        <taxon>Endopterygota</taxon>
        <taxon>Coleoptera</taxon>
        <taxon>Polyphaga</taxon>
        <taxon>Cucujiformia</taxon>
        <taxon>Curculionidae</taxon>
        <taxon>Ceutorhynchinae</taxon>
        <taxon>Ceutorhynchus</taxon>
    </lineage>
</organism>
<keyword evidence="7 10" id="KW-0472">Membrane</keyword>
<accession>A0A9N9MZ20</accession>
<evidence type="ECO:0000256" key="5">
    <source>
        <dbReference type="ARBA" id="ARBA00022725"/>
    </source>
</evidence>
<evidence type="ECO:0000256" key="1">
    <source>
        <dbReference type="ARBA" id="ARBA00004651"/>
    </source>
</evidence>
<dbReference type="GO" id="GO:0005549">
    <property type="term" value="F:odorant binding"/>
    <property type="evidence" value="ECO:0007669"/>
    <property type="project" value="InterPro"/>
</dbReference>